<proteinExistence type="predicted"/>
<name>A0A1V9G0L9_9BACT</name>
<dbReference type="InterPro" id="IPR015943">
    <property type="entry name" value="WD40/YVTN_repeat-like_dom_sf"/>
</dbReference>
<dbReference type="STRING" id="1703345.A3860_22260"/>
<dbReference type="NCBIfam" id="TIGR04183">
    <property type="entry name" value="Por_Secre_tail"/>
    <property type="match status" value="1"/>
</dbReference>
<dbReference type="AlphaFoldDB" id="A0A1V9G0L9"/>
<reference evidence="2 3" key="1">
    <citation type="submission" date="2016-03" db="EMBL/GenBank/DDBJ databases">
        <title>Niastella vici sp. nov., isolated from farmland soil.</title>
        <authorList>
            <person name="Chen L."/>
            <person name="Wang D."/>
            <person name="Yang S."/>
            <person name="Wang G."/>
        </authorList>
    </citation>
    <scope>NUCLEOTIDE SEQUENCE [LARGE SCALE GENOMIC DNA]</scope>
    <source>
        <strain evidence="2 3">DJ57</strain>
    </source>
</reference>
<accession>A0A1V9G0L9</accession>
<comment type="caution">
    <text evidence="2">The sequence shown here is derived from an EMBL/GenBank/DDBJ whole genome shotgun (WGS) entry which is preliminary data.</text>
</comment>
<dbReference type="OrthoDB" id="615576at2"/>
<dbReference type="EMBL" id="LVYD01000043">
    <property type="protein sequence ID" value="OQP64132.1"/>
    <property type="molecule type" value="Genomic_DNA"/>
</dbReference>
<dbReference type="InterPro" id="IPR022519">
    <property type="entry name" value="Gloeo/Verruco_rpt"/>
</dbReference>
<dbReference type="RefSeq" id="WP_158085244.1">
    <property type="nucleotide sequence ID" value="NZ_LVYD01000043.1"/>
</dbReference>
<sequence length="980" mass="107063">MSEAGGPQDVGYIFKYDVSANSFTKAVWLNKAHAVQTYFGGIFKADSTYLYSIKSQNDSVDKATIVRFNRKTNLLEKLYTFDPAYYGIVSSTLTEFQGKYYGVVTGGYSAPYNPVKGIIFEWDPLANTVTNKFYFNATSNGSGPRGELILYNNKLYGTTMYGGASDNGVLFEFDPLTNVLVKKADFLSSASGQMPDGFLQMYNGKFYGLCVLGGAASKGTLFEYDISTGTLTKTVDLPASAVWGKTAVISDKLYTSVQNGNGIFEFDLTQKTVASYRPYINGFSPLGTSSPLYLHNGLLFGVAQDNWLGSDSSFIYSWSPRSGFATRVAAIELGREGRTLYSPVAMVNNKFYGVTEYGSVNGRGCLFEVDPVAGSSTVKAPFGAGIDGYSDFNYSSNLLLIKNRFYGTTEKGGLYDLGFLYSLDPVTGNVTRIHDFKTGEPSLPFGHLTSPSDRELFGLTWDGAIHGSGGWDYHYLIPDTVFTFLIESGTYTPEYYYHGAPQPYLGYSYRVYITKPSYGAQPAGIYMCYPTPAQQTPTWYKVFDFPVNITFSNEKGLVELNNNLFGLGTMVVNSVPREVIYKYNLLSNAFSYNVLPYNLMKSPFALVGSPVELNHKTYMLTASGCYGYGSLIEWDNVADTAAEYCLENQYIDGKVLGSLTLANGCIYGYGEKGIVCFDPVAKTFKMRFKTPAPLVKYLSTYDMSKQLTLTQTNALPLFGSIDSINICLSDSLSRDLVFTVTDADQDALKVTSTYTDSVLIRSCNVRADTINGNVQYTLQVKTDRRLGTAAITISATDTYGGTSSVPVSLTTMNRQVVSLTLARDTICKIDTTIAFTGGLPAGGVYKVDGIPASVLKPGLLTEGAHTMKYVYPALGGCQDSASRMFYITECIVPDPASPDSTASSTPKPYPNPSSGIVKLDNNEQLLTTINVYNGQGFRVYTKVSADNIIELNLSSLQTGIYYIQTVNSKGTTNARVEIVK</sequence>
<evidence type="ECO:0000259" key="1">
    <source>
        <dbReference type="Pfam" id="PF18962"/>
    </source>
</evidence>
<protein>
    <recommendedName>
        <fullName evidence="1">Secretion system C-terminal sorting domain-containing protein</fullName>
    </recommendedName>
</protein>
<dbReference type="Proteomes" id="UP000192796">
    <property type="component" value="Unassembled WGS sequence"/>
</dbReference>
<gene>
    <name evidence="2" type="ORF">A3860_22260</name>
</gene>
<evidence type="ECO:0000313" key="2">
    <source>
        <dbReference type="EMBL" id="OQP64132.1"/>
    </source>
</evidence>
<keyword evidence="3" id="KW-1185">Reference proteome</keyword>
<dbReference type="Gene3D" id="2.130.10.10">
    <property type="entry name" value="YVTN repeat-like/Quinoprotein amine dehydrogenase"/>
    <property type="match status" value="1"/>
</dbReference>
<dbReference type="InterPro" id="IPR011047">
    <property type="entry name" value="Quinoprotein_ADH-like_sf"/>
</dbReference>
<evidence type="ECO:0000313" key="3">
    <source>
        <dbReference type="Proteomes" id="UP000192796"/>
    </source>
</evidence>
<organism evidence="2 3">
    <name type="scientific">Niastella vici</name>
    <dbReference type="NCBI Taxonomy" id="1703345"/>
    <lineage>
        <taxon>Bacteria</taxon>
        <taxon>Pseudomonadati</taxon>
        <taxon>Bacteroidota</taxon>
        <taxon>Chitinophagia</taxon>
        <taxon>Chitinophagales</taxon>
        <taxon>Chitinophagaceae</taxon>
        <taxon>Niastella</taxon>
    </lineage>
</organism>
<feature type="domain" description="Secretion system C-terminal sorting" evidence="1">
    <location>
        <begin position="909"/>
        <end position="973"/>
    </location>
</feature>
<dbReference type="Pfam" id="PF18962">
    <property type="entry name" value="Por_Secre_tail"/>
    <property type="match status" value="1"/>
</dbReference>
<dbReference type="SUPFAM" id="SSF63829">
    <property type="entry name" value="Calcium-dependent phosphotriesterase"/>
    <property type="match status" value="1"/>
</dbReference>
<dbReference type="InterPro" id="IPR026444">
    <property type="entry name" value="Secre_tail"/>
</dbReference>
<dbReference type="NCBIfam" id="TIGR03803">
    <property type="entry name" value="Gloeo_Verruco"/>
    <property type="match status" value="4"/>
</dbReference>
<dbReference type="SUPFAM" id="SSF50998">
    <property type="entry name" value="Quinoprotein alcohol dehydrogenase-like"/>
    <property type="match status" value="1"/>
</dbReference>